<proteinExistence type="predicted"/>
<name>A0ABN9W4K6_9DINO</name>
<dbReference type="Proteomes" id="UP001189429">
    <property type="component" value="Unassembled WGS sequence"/>
</dbReference>
<gene>
    <name evidence="1" type="ORF">PCOR1329_LOCUS63978</name>
</gene>
<sequence length="223" mass="23940">MQLSRLEAGAPVEIRGLVGRPELNGQVALLAEPFPEEVEAYPDRRVVVLGTGERVALRPVCLGFPSYRLGDAVTLETQFAGEEEGLEGRAAVVSELTHEEQELGMGRYGGRVVVDVLPVVLGGPVVHRLLMWPEHLMPRSYVPGDSVELRGLESAASLNGAAATVVPPSAEEASAVQGDGGERRIVVSLDADGTRLAVRKDSRAAALACVWDWRQAREFREGP</sequence>
<evidence type="ECO:0000313" key="2">
    <source>
        <dbReference type="Proteomes" id="UP001189429"/>
    </source>
</evidence>
<comment type="caution">
    <text evidence="1">The sequence shown here is derived from an EMBL/GenBank/DDBJ whole genome shotgun (WGS) entry which is preliminary data.</text>
</comment>
<evidence type="ECO:0000313" key="1">
    <source>
        <dbReference type="EMBL" id="CAK0881011.1"/>
    </source>
</evidence>
<protein>
    <recommendedName>
        <fullName evidence="3">RNA helicase</fullName>
    </recommendedName>
</protein>
<reference evidence="1" key="1">
    <citation type="submission" date="2023-10" db="EMBL/GenBank/DDBJ databases">
        <authorList>
            <person name="Chen Y."/>
            <person name="Shah S."/>
            <person name="Dougan E. K."/>
            <person name="Thang M."/>
            <person name="Chan C."/>
        </authorList>
    </citation>
    <scope>NUCLEOTIDE SEQUENCE [LARGE SCALE GENOMIC DNA]</scope>
</reference>
<evidence type="ECO:0008006" key="3">
    <source>
        <dbReference type="Google" id="ProtNLM"/>
    </source>
</evidence>
<organism evidence="1 2">
    <name type="scientific">Prorocentrum cordatum</name>
    <dbReference type="NCBI Taxonomy" id="2364126"/>
    <lineage>
        <taxon>Eukaryota</taxon>
        <taxon>Sar</taxon>
        <taxon>Alveolata</taxon>
        <taxon>Dinophyceae</taxon>
        <taxon>Prorocentrales</taxon>
        <taxon>Prorocentraceae</taxon>
        <taxon>Prorocentrum</taxon>
    </lineage>
</organism>
<keyword evidence="2" id="KW-1185">Reference proteome</keyword>
<accession>A0ABN9W4K6</accession>
<dbReference type="EMBL" id="CAUYUJ010018140">
    <property type="protein sequence ID" value="CAK0881011.1"/>
    <property type="molecule type" value="Genomic_DNA"/>
</dbReference>